<dbReference type="AlphaFoldDB" id="A0AAV0ALI3"/>
<protein>
    <submittedName>
        <fullName evidence="2">Expressed protein</fullName>
    </submittedName>
</protein>
<feature type="compositionally biased region" description="Basic and acidic residues" evidence="1">
    <location>
        <begin position="307"/>
        <end position="321"/>
    </location>
</feature>
<feature type="region of interest" description="Disordered" evidence="1">
    <location>
        <begin position="376"/>
        <end position="406"/>
    </location>
</feature>
<feature type="region of interest" description="Disordered" evidence="1">
    <location>
        <begin position="209"/>
        <end position="265"/>
    </location>
</feature>
<organism evidence="2 3">
    <name type="scientific">Phakopsora pachyrhizi</name>
    <name type="common">Asian soybean rust disease fungus</name>
    <dbReference type="NCBI Taxonomy" id="170000"/>
    <lineage>
        <taxon>Eukaryota</taxon>
        <taxon>Fungi</taxon>
        <taxon>Dikarya</taxon>
        <taxon>Basidiomycota</taxon>
        <taxon>Pucciniomycotina</taxon>
        <taxon>Pucciniomycetes</taxon>
        <taxon>Pucciniales</taxon>
        <taxon>Phakopsoraceae</taxon>
        <taxon>Phakopsora</taxon>
    </lineage>
</organism>
<feature type="compositionally biased region" description="Acidic residues" evidence="1">
    <location>
        <begin position="83"/>
        <end position="122"/>
    </location>
</feature>
<proteinExistence type="predicted"/>
<feature type="compositionally biased region" description="Polar residues" evidence="1">
    <location>
        <begin position="328"/>
        <end position="345"/>
    </location>
</feature>
<feature type="region of interest" description="Disordered" evidence="1">
    <location>
        <begin position="59"/>
        <end position="174"/>
    </location>
</feature>
<gene>
    <name evidence="2" type="ORF">PPACK8108_LOCUS4236</name>
</gene>
<feature type="compositionally biased region" description="Basic and acidic residues" evidence="1">
    <location>
        <begin position="376"/>
        <end position="388"/>
    </location>
</feature>
<sequence>MSSRWRERKGTVVSSAELQARRKALLAPVQKYRRAWVQVSAESSYKVLKWVPSSSVISTNAENSSAQGERVISFFVDPNSIDDTTDEEDDEEEEEEEEDDDEEDEEDDDDDDGEGEVLEMDIDPSQTNSVLAEQSGLTKDPKGLKKQRINRKTSKVMEETQGVGGQLAGLETGEIAEQIEIDEDEDESDHDEASENVKQVIINLETKPLTVPGGISPATRENSNQPENLTSIFRTHAQSNGSNSHDTNQVTPYDSKAQPTNDLTMDLTPNRAQIANTLETTDSQDYPVPQLLIPDSSFLTVATSSSIKEDKDSAERDERSIVPEVLQGSPSNDASPPPQNLGNDHTQLEVSEATNFAQVFENGELNPAPELEDLKQAQMKDSDNKNIVENEEENLMSNDSINQTAL</sequence>
<accession>A0AAV0ALI3</accession>
<dbReference type="Proteomes" id="UP001153365">
    <property type="component" value="Unassembled WGS sequence"/>
</dbReference>
<feature type="compositionally biased region" description="Polar residues" evidence="1">
    <location>
        <begin position="395"/>
        <end position="406"/>
    </location>
</feature>
<feature type="compositionally biased region" description="Polar residues" evidence="1">
    <location>
        <begin position="219"/>
        <end position="263"/>
    </location>
</feature>
<reference evidence="2" key="1">
    <citation type="submission" date="2022-06" db="EMBL/GenBank/DDBJ databases">
        <authorList>
            <consortium name="SYNGENTA / RWTH Aachen University"/>
        </authorList>
    </citation>
    <scope>NUCLEOTIDE SEQUENCE</scope>
</reference>
<name>A0AAV0ALI3_PHAPC</name>
<feature type="compositionally biased region" description="Polar residues" evidence="1">
    <location>
        <begin position="124"/>
        <end position="137"/>
    </location>
</feature>
<keyword evidence="3" id="KW-1185">Reference proteome</keyword>
<feature type="compositionally biased region" description="Basic residues" evidence="1">
    <location>
        <begin position="144"/>
        <end position="154"/>
    </location>
</feature>
<evidence type="ECO:0000313" key="2">
    <source>
        <dbReference type="EMBL" id="CAH7669596.1"/>
    </source>
</evidence>
<evidence type="ECO:0000313" key="3">
    <source>
        <dbReference type="Proteomes" id="UP001153365"/>
    </source>
</evidence>
<evidence type="ECO:0000256" key="1">
    <source>
        <dbReference type="SAM" id="MobiDB-lite"/>
    </source>
</evidence>
<dbReference type="EMBL" id="CALTRL010000770">
    <property type="protein sequence ID" value="CAH7669596.1"/>
    <property type="molecule type" value="Genomic_DNA"/>
</dbReference>
<feature type="region of interest" description="Disordered" evidence="1">
    <location>
        <begin position="304"/>
        <end position="345"/>
    </location>
</feature>
<comment type="caution">
    <text evidence="2">The sequence shown here is derived from an EMBL/GenBank/DDBJ whole genome shotgun (WGS) entry which is preliminary data.</text>
</comment>